<feature type="transmembrane region" description="Helical" evidence="9">
    <location>
        <begin position="485"/>
        <end position="504"/>
    </location>
</feature>
<keyword evidence="2 9" id="KW-0812">Transmembrane</keyword>
<evidence type="ECO:0000256" key="8">
    <source>
        <dbReference type="ARBA" id="ARBA00023224"/>
    </source>
</evidence>
<dbReference type="InterPro" id="IPR017978">
    <property type="entry name" value="GPCR_3_C"/>
</dbReference>
<feature type="chain" id="PRO_5046726107" evidence="10">
    <location>
        <begin position="19"/>
        <end position="788"/>
    </location>
</feature>
<sequence>MKLTLLIVQYFHVQFVLTQFVLAERKILHIGGLFISEVENTPFQGYNGTIRAAYTALRHINTHPDSERILQGYELQMTWQPSQCNPAQGIKALYDTLYNGPPKVMLYGPFCSTAAQRITDAAEKFNLVTFSYGGSSPALSDHERYPLFYRTAMTAVDTHNPTRVALLKRYRWSKVALITQNDDLFTYTVKKLLNDLHENEIDVLTSEVFNQDPTTPITNIKNKDARIIIGSFYPDIGVNVFCEAYRQGVYGPKYVWMIEGWFNNGWWNISDSDCGCTTDQLAQVAQGYFGTSWLSRNPNLSTINFGVPTTAEMASYFASNDDGPFSPILYDGIWALALTLNSSISRLSITGRKLEDYHYGNKDYADIISEAVQDVEFTGYTGHLSITSTGRKGVVRISQAQGDNLVTVGTYSDGELQLMEQNISWQGGDVPRDATQVITVDENIKDTVLIIFYVLVIIGITLSVGFLIFNIYYRRERIIRLSSPKLNNLIALGCIFVYTTVILLGVNDNMWNTMTFSLVCKLRVWTMTLGFTLAFGAMFVKTWRVHKIFTATKGRSKSLKVRYAVIEDEEMFVEYKRYTCESRFSKELTFALQCFKGLFLLSGVYLAWGTRNVTIGALNDSKYIGLSVYNVLILSIIALTVDHFVHNVTLRYISIATVLLIATTNTLCLVFVPKIYAQCQETDHGSTSVRTRRHNLSTMESTSAIIRRGSDTLINNQVLNAKQDELRILHQTLSNLKTENTFISESDCKFGCWINPVSKKCRRRCFDTVENMDLQMQTSNSTIAMQSI</sequence>
<dbReference type="SUPFAM" id="SSF53822">
    <property type="entry name" value="Periplasmic binding protein-like I"/>
    <property type="match status" value="1"/>
</dbReference>
<evidence type="ECO:0000259" key="11">
    <source>
        <dbReference type="PROSITE" id="PS50259"/>
    </source>
</evidence>
<keyword evidence="8" id="KW-0807">Transducer</keyword>
<dbReference type="InterPro" id="IPR002455">
    <property type="entry name" value="GPCR3_GABA-B"/>
</dbReference>
<evidence type="ECO:0000256" key="1">
    <source>
        <dbReference type="ARBA" id="ARBA00004141"/>
    </source>
</evidence>
<dbReference type="RefSeq" id="XP_006813511.1">
    <property type="nucleotide sequence ID" value="XM_006813448.1"/>
</dbReference>
<evidence type="ECO:0000313" key="13">
    <source>
        <dbReference type="RefSeq" id="XP_006813511.1"/>
    </source>
</evidence>
<feature type="transmembrane region" description="Helical" evidence="9">
    <location>
        <begin position="524"/>
        <end position="543"/>
    </location>
</feature>
<evidence type="ECO:0000256" key="10">
    <source>
        <dbReference type="SAM" id="SignalP"/>
    </source>
</evidence>
<dbReference type="InterPro" id="IPR001828">
    <property type="entry name" value="ANF_lig-bd_rcpt"/>
</dbReference>
<name>A0ABM0M0H0_SACKO</name>
<comment type="subcellular location">
    <subcellularLocation>
        <location evidence="1">Membrane</location>
        <topology evidence="1">Multi-pass membrane protein</topology>
    </subcellularLocation>
</comment>
<gene>
    <name evidence="13" type="primary">LOC102801033</name>
</gene>
<keyword evidence="4" id="KW-0297">G-protein coupled receptor</keyword>
<dbReference type="GeneID" id="102801033"/>
<keyword evidence="12" id="KW-1185">Reference proteome</keyword>
<feature type="transmembrane region" description="Helical" evidence="9">
    <location>
        <begin position="652"/>
        <end position="672"/>
    </location>
</feature>
<evidence type="ECO:0000313" key="12">
    <source>
        <dbReference type="Proteomes" id="UP000694865"/>
    </source>
</evidence>
<feature type="domain" description="G-protein coupled receptors family 3 profile" evidence="11">
    <location>
        <begin position="455"/>
        <end position="676"/>
    </location>
</feature>
<feature type="signal peptide" evidence="10">
    <location>
        <begin position="1"/>
        <end position="18"/>
    </location>
</feature>
<dbReference type="PANTHER" id="PTHR10519">
    <property type="entry name" value="GABA-B RECEPTOR"/>
    <property type="match status" value="1"/>
</dbReference>
<dbReference type="CDD" id="cd06366">
    <property type="entry name" value="PBP1_GABAb_receptor"/>
    <property type="match status" value="1"/>
</dbReference>
<dbReference type="PROSITE" id="PS50259">
    <property type="entry name" value="G_PROTEIN_RECEP_F3_4"/>
    <property type="match status" value="1"/>
</dbReference>
<keyword evidence="5 9" id="KW-0472">Membrane</keyword>
<evidence type="ECO:0000256" key="6">
    <source>
        <dbReference type="ARBA" id="ARBA00023170"/>
    </source>
</evidence>
<proteinExistence type="predicted"/>
<evidence type="ECO:0000256" key="3">
    <source>
        <dbReference type="ARBA" id="ARBA00022989"/>
    </source>
</evidence>
<evidence type="ECO:0000256" key="2">
    <source>
        <dbReference type="ARBA" id="ARBA00022692"/>
    </source>
</evidence>
<evidence type="ECO:0000256" key="9">
    <source>
        <dbReference type="SAM" id="Phobius"/>
    </source>
</evidence>
<dbReference type="Pfam" id="PF01094">
    <property type="entry name" value="ANF_receptor"/>
    <property type="match status" value="1"/>
</dbReference>
<organism evidence="12 13">
    <name type="scientific">Saccoglossus kowalevskii</name>
    <name type="common">Acorn worm</name>
    <dbReference type="NCBI Taxonomy" id="10224"/>
    <lineage>
        <taxon>Eukaryota</taxon>
        <taxon>Metazoa</taxon>
        <taxon>Hemichordata</taxon>
        <taxon>Enteropneusta</taxon>
        <taxon>Harrimaniidae</taxon>
        <taxon>Saccoglossus</taxon>
    </lineage>
</organism>
<dbReference type="Gene3D" id="3.40.50.2300">
    <property type="match status" value="2"/>
</dbReference>
<dbReference type="PRINTS" id="PR01177">
    <property type="entry name" value="GABAB1RECPTR"/>
</dbReference>
<dbReference type="CDD" id="cd15047">
    <property type="entry name" value="7tmC_GABA-B-like"/>
    <property type="match status" value="1"/>
</dbReference>
<dbReference type="Pfam" id="PF00003">
    <property type="entry name" value="7tm_3"/>
    <property type="match status" value="2"/>
</dbReference>
<dbReference type="PRINTS" id="PR01176">
    <property type="entry name" value="GABABRECEPTR"/>
</dbReference>
<evidence type="ECO:0000256" key="5">
    <source>
        <dbReference type="ARBA" id="ARBA00023136"/>
    </source>
</evidence>
<evidence type="ECO:0000256" key="7">
    <source>
        <dbReference type="ARBA" id="ARBA00023180"/>
    </source>
</evidence>
<keyword evidence="6" id="KW-0675">Receptor</keyword>
<dbReference type="PANTHER" id="PTHR10519:SF20">
    <property type="entry name" value="G-PROTEIN COUPLED RECEPTOR 156-RELATED"/>
    <property type="match status" value="1"/>
</dbReference>
<keyword evidence="3 9" id="KW-1133">Transmembrane helix</keyword>
<evidence type="ECO:0000256" key="4">
    <source>
        <dbReference type="ARBA" id="ARBA00023040"/>
    </source>
</evidence>
<feature type="transmembrane region" description="Helical" evidence="9">
    <location>
        <begin position="450"/>
        <end position="473"/>
    </location>
</feature>
<reference evidence="13" key="1">
    <citation type="submission" date="2025-08" db="UniProtKB">
        <authorList>
            <consortium name="RefSeq"/>
        </authorList>
    </citation>
    <scope>IDENTIFICATION</scope>
    <source>
        <tissue evidence="13">Testes</tissue>
    </source>
</reference>
<feature type="transmembrane region" description="Helical" evidence="9">
    <location>
        <begin position="628"/>
        <end position="645"/>
    </location>
</feature>
<keyword evidence="7" id="KW-0325">Glycoprotein</keyword>
<keyword evidence="10" id="KW-0732">Signal</keyword>
<accession>A0ABM0M0H0</accession>
<dbReference type="Proteomes" id="UP000694865">
    <property type="component" value="Unplaced"/>
</dbReference>
<dbReference type="InterPro" id="IPR028082">
    <property type="entry name" value="Peripla_BP_I"/>
</dbReference>
<protein>
    <submittedName>
        <fullName evidence="13">Gamma-aminobutyric acid type B receptor subunit 2-like</fullName>
    </submittedName>
</protein>